<comment type="function">
    <text evidence="3">Required for rescue of stalled ribosomes mediated by trans-translation. Binds to transfer-messenger RNA (tmRNA), required for stable association of tmRNA with ribosomes. tmRNA and SmpB together mimic tRNA shape, replacing the anticodon stem-loop with SmpB. tmRNA is encoded by the ssrA gene; the 2 termini fold to resemble tRNA(Ala) and it encodes a 'tag peptide', a short internal open reading frame. During trans-translation Ala-aminoacylated tmRNA acts like a tRNA, entering the A-site of stalled ribosomes, displacing the stalled mRNA. The ribosome then switches to translate the ORF on the tmRNA; the nascent peptide is terminated with the 'tag peptide' encoded by the tmRNA and targeted for degradation. The ribosome is freed to recommence translation, which seems to be the essential function of trans-translation.</text>
</comment>
<reference evidence="4" key="1">
    <citation type="submission" date="2023-06" db="EMBL/GenBank/DDBJ databases">
        <title>Cytophagales bacterium Strain LB-30, isolated from soil.</title>
        <authorList>
            <person name="Liu B."/>
        </authorList>
    </citation>
    <scope>NUCLEOTIDE SEQUENCE</scope>
    <source>
        <strain evidence="4">LB-30</strain>
    </source>
</reference>
<comment type="similarity">
    <text evidence="3">Belongs to the SmpB family.</text>
</comment>
<dbReference type="InterPro" id="IPR000037">
    <property type="entry name" value="SsrA-bd_prot"/>
</dbReference>
<evidence type="ECO:0000256" key="1">
    <source>
        <dbReference type="ARBA" id="ARBA00022490"/>
    </source>
</evidence>
<dbReference type="Gene3D" id="2.40.280.10">
    <property type="match status" value="1"/>
</dbReference>
<evidence type="ECO:0000313" key="4">
    <source>
        <dbReference type="EMBL" id="MDN4164363.1"/>
    </source>
</evidence>
<dbReference type="PROSITE" id="PS01317">
    <property type="entry name" value="SSRP"/>
    <property type="match status" value="1"/>
</dbReference>
<gene>
    <name evidence="3 4" type="primary">smpB</name>
    <name evidence="4" type="ORF">QWY31_02555</name>
</gene>
<dbReference type="Proteomes" id="UP001168552">
    <property type="component" value="Unassembled WGS sequence"/>
</dbReference>
<evidence type="ECO:0000313" key="5">
    <source>
        <dbReference type="Proteomes" id="UP001168552"/>
    </source>
</evidence>
<name>A0ABT8F1U5_9BACT</name>
<dbReference type="PANTHER" id="PTHR30308">
    <property type="entry name" value="TMRNA-BINDING COMPONENT OF TRANS-TRANSLATION TAGGING COMPLEX"/>
    <property type="match status" value="1"/>
</dbReference>
<dbReference type="NCBIfam" id="TIGR00086">
    <property type="entry name" value="smpB"/>
    <property type="match status" value="1"/>
</dbReference>
<dbReference type="HAMAP" id="MF_00023">
    <property type="entry name" value="SmpB"/>
    <property type="match status" value="1"/>
</dbReference>
<dbReference type="CDD" id="cd09294">
    <property type="entry name" value="SmpB"/>
    <property type="match status" value="1"/>
</dbReference>
<keyword evidence="2 3" id="KW-0694">RNA-binding</keyword>
<sequence length="157" mass="18744">MTKPKDKKRFSNDINIRNKRANFEYELLESFYAGMVLRGTEIKSIKEGKVNLQDAFCLFHREELYVRGLKISAYEMGTHFNHDPDRERKLLLKKVELRKLEKKMEEKGLTLIPVRLFINERGFAKLEIALAKGKKLHDKRDSIKERDVKRELDRMKY</sequence>
<dbReference type="PANTHER" id="PTHR30308:SF2">
    <property type="entry name" value="SSRA-BINDING PROTEIN"/>
    <property type="match status" value="1"/>
</dbReference>
<evidence type="ECO:0000256" key="2">
    <source>
        <dbReference type="ARBA" id="ARBA00022884"/>
    </source>
</evidence>
<dbReference type="RefSeq" id="WP_320002889.1">
    <property type="nucleotide sequence ID" value="NZ_JAUHJS010000001.1"/>
</dbReference>
<keyword evidence="5" id="KW-1185">Reference proteome</keyword>
<dbReference type="Pfam" id="PF01668">
    <property type="entry name" value="SmpB"/>
    <property type="match status" value="1"/>
</dbReference>
<comment type="caution">
    <text evidence="4">The sequence shown here is derived from an EMBL/GenBank/DDBJ whole genome shotgun (WGS) entry which is preliminary data.</text>
</comment>
<dbReference type="EMBL" id="JAUHJS010000001">
    <property type="protein sequence ID" value="MDN4164363.1"/>
    <property type="molecule type" value="Genomic_DNA"/>
</dbReference>
<dbReference type="SUPFAM" id="SSF74982">
    <property type="entry name" value="Small protein B (SmpB)"/>
    <property type="match status" value="1"/>
</dbReference>
<dbReference type="InterPro" id="IPR023620">
    <property type="entry name" value="SmpB"/>
</dbReference>
<comment type="subcellular location">
    <subcellularLocation>
        <location evidence="3">Cytoplasm</location>
    </subcellularLocation>
    <text evidence="3">The tmRNA-SmpB complex associates with stalled 70S ribosomes.</text>
</comment>
<organism evidence="4 5">
    <name type="scientific">Shiella aurantiaca</name>
    <dbReference type="NCBI Taxonomy" id="3058365"/>
    <lineage>
        <taxon>Bacteria</taxon>
        <taxon>Pseudomonadati</taxon>
        <taxon>Bacteroidota</taxon>
        <taxon>Cytophagia</taxon>
        <taxon>Cytophagales</taxon>
        <taxon>Shiellaceae</taxon>
        <taxon>Shiella</taxon>
    </lineage>
</organism>
<evidence type="ECO:0000256" key="3">
    <source>
        <dbReference type="HAMAP-Rule" id="MF_00023"/>
    </source>
</evidence>
<accession>A0ABT8F1U5</accession>
<proteinExistence type="inferred from homology"/>
<dbReference type="InterPro" id="IPR020081">
    <property type="entry name" value="SsrA-bd_prot_CS"/>
</dbReference>
<dbReference type="NCBIfam" id="NF003843">
    <property type="entry name" value="PRK05422.1"/>
    <property type="match status" value="1"/>
</dbReference>
<keyword evidence="1 3" id="KW-0963">Cytoplasm</keyword>
<protein>
    <recommendedName>
        <fullName evidence="3">SsrA-binding protein</fullName>
    </recommendedName>
    <alternativeName>
        <fullName evidence="3">Small protein B</fullName>
    </alternativeName>
</protein>